<dbReference type="InterPro" id="IPR036388">
    <property type="entry name" value="WH-like_DNA-bd_sf"/>
</dbReference>
<evidence type="ECO:0000256" key="3">
    <source>
        <dbReference type="ARBA" id="ARBA00022448"/>
    </source>
</evidence>
<evidence type="ECO:0000313" key="6">
    <source>
        <dbReference type="EMBL" id="CAH2301957.1"/>
    </source>
</evidence>
<gene>
    <name evidence="6" type="ORF">PECUL_23A058523</name>
</gene>
<dbReference type="FunFam" id="1.10.10.10:FF:000141">
    <property type="entry name" value="vacuolar protein-sorting-associated protein 25"/>
    <property type="match status" value="1"/>
</dbReference>
<dbReference type="InterPro" id="IPR014041">
    <property type="entry name" value="ESCRT-II_cplx_Vps25-sub_N"/>
</dbReference>
<sequence length="125" mass="14735">MEIQESPLFNNKKIQRKLSLESVQVVLEELRKKGNLEWLDKTKSRFLIMWRRPDEWGKVIYQWVSKNGMTNSVFTLYELISGDDTVGEEFHGLEEAMLLRSLEALQLEHKAEMITLNDSRGVKFF</sequence>
<keyword evidence="3" id="KW-0813">Transport</keyword>
<evidence type="ECO:0000256" key="4">
    <source>
        <dbReference type="ARBA" id="ARBA00022927"/>
    </source>
</evidence>
<dbReference type="SUPFAM" id="SSF46785">
    <property type="entry name" value="Winged helix' DNA-binding domain"/>
    <property type="match status" value="2"/>
</dbReference>
<dbReference type="Gene3D" id="1.10.10.570">
    <property type="entry name" value="Winged helix' DNA-binding domain. Chain C. Domain 1"/>
    <property type="match status" value="1"/>
</dbReference>
<dbReference type="InterPro" id="IPR036390">
    <property type="entry name" value="WH_DNA-bd_sf"/>
</dbReference>
<evidence type="ECO:0000313" key="7">
    <source>
        <dbReference type="Proteomes" id="UP001295444"/>
    </source>
</evidence>
<evidence type="ECO:0000256" key="2">
    <source>
        <dbReference type="ARBA" id="ARBA00017934"/>
    </source>
</evidence>
<dbReference type="Gene3D" id="1.10.10.10">
    <property type="entry name" value="Winged helix-like DNA-binding domain superfamily/Winged helix DNA-binding domain"/>
    <property type="match status" value="1"/>
</dbReference>
<keyword evidence="4" id="KW-0653">Protein transport</keyword>
<organism evidence="6 7">
    <name type="scientific">Pelobates cultripes</name>
    <name type="common">Western spadefoot toad</name>
    <dbReference type="NCBI Taxonomy" id="61616"/>
    <lineage>
        <taxon>Eukaryota</taxon>
        <taxon>Metazoa</taxon>
        <taxon>Chordata</taxon>
        <taxon>Craniata</taxon>
        <taxon>Vertebrata</taxon>
        <taxon>Euteleostomi</taxon>
        <taxon>Amphibia</taxon>
        <taxon>Batrachia</taxon>
        <taxon>Anura</taxon>
        <taxon>Pelobatoidea</taxon>
        <taxon>Pelobatidae</taxon>
        <taxon>Pelobates</taxon>
    </lineage>
</organism>
<dbReference type="AlphaFoldDB" id="A0AAD1WC33"/>
<proteinExistence type="inferred from homology"/>
<dbReference type="PANTHER" id="PTHR13149:SF0">
    <property type="entry name" value="VACUOLAR PROTEIN-SORTING-ASSOCIATED PROTEIN 25"/>
    <property type="match status" value="1"/>
</dbReference>
<comment type="similarity">
    <text evidence="1">Belongs to the VPS25 family.</text>
</comment>
<dbReference type="EMBL" id="OW240917">
    <property type="protein sequence ID" value="CAH2301957.1"/>
    <property type="molecule type" value="Genomic_DNA"/>
</dbReference>
<dbReference type="GO" id="GO:0042803">
    <property type="term" value="F:protein homodimerization activity"/>
    <property type="evidence" value="ECO:0007669"/>
    <property type="project" value="TreeGrafter"/>
</dbReference>
<name>A0AAD1WC33_PELCU</name>
<dbReference type="Pfam" id="PF05871">
    <property type="entry name" value="ESCRT-II"/>
    <property type="match status" value="1"/>
</dbReference>
<protein>
    <recommendedName>
        <fullName evidence="2">Vacuolar protein-sorting-associated protein 25</fullName>
    </recommendedName>
    <alternativeName>
        <fullName evidence="5">ESCRT-II complex subunit VPS25</fullName>
    </alternativeName>
</protein>
<evidence type="ECO:0000256" key="5">
    <source>
        <dbReference type="ARBA" id="ARBA00030094"/>
    </source>
</evidence>
<dbReference type="GO" id="GO:0043328">
    <property type="term" value="P:protein transport to vacuole involved in ubiquitin-dependent protein catabolic process via the multivesicular body sorting pathway"/>
    <property type="evidence" value="ECO:0007669"/>
    <property type="project" value="TreeGrafter"/>
</dbReference>
<accession>A0AAD1WC33</accession>
<dbReference type="Proteomes" id="UP001295444">
    <property type="component" value="Chromosome 06"/>
</dbReference>
<dbReference type="GO" id="GO:0005198">
    <property type="term" value="F:structural molecule activity"/>
    <property type="evidence" value="ECO:0007669"/>
    <property type="project" value="TreeGrafter"/>
</dbReference>
<reference evidence="6" key="1">
    <citation type="submission" date="2022-03" db="EMBL/GenBank/DDBJ databases">
        <authorList>
            <person name="Alioto T."/>
            <person name="Alioto T."/>
            <person name="Gomez Garrido J."/>
        </authorList>
    </citation>
    <scope>NUCLEOTIDE SEQUENCE</scope>
</reference>
<evidence type="ECO:0000256" key="1">
    <source>
        <dbReference type="ARBA" id="ARBA00009674"/>
    </source>
</evidence>
<dbReference type="GO" id="GO:0016236">
    <property type="term" value="P:macroautophagy"/>
    <property type="evidence" value="ECO:0007669"/>
    <property type="project" value="UniProtKB-ARBA"/>
</dbReference>
<keyword evidence="7" id="KW-1185">Reference proteome</keyword>
<dbReference type="InterPro" id="IPR008570">
    <property type="entry name" value="ESCRT-II_cplx_Vps25-sub"/>
</dbReference>
<dbReference type="GO" id="GO:0000814">
    <property type="term" value="C:ESCRT II complex"/>
    <property type="evidence" value="ECO:0007669"/>
    <property type="project" value="InterPro"/>
</dbReference>
<dbReference type="PANTHER" id="PTHR13149">
    <property type="entry name" value="VACUOLAR PROTEIN SORTING-ASSOCIATED PROTEIN VPS25"/>
    <property type="match status" value="1"/>
</dbReference>